<comment type="similarity">
    <text evidence="11 12">Belongs to the TonB-dependent receptor family.</text>
</comment>
<dbReference type="PROSITE" id="PS52016">
    <property type="entry name" value="TONB_DEPENDENT_REC_3"/>
    <property type="match status" value="1"/>
</dbReference>
<evidence type="ECO:0000256" key="9">
    <source>
        <dbReference type="ARBA" id="ARBA00023136"/>
    </source>
</evidence>
<dbReference type="Gene3D" id="2.40.170.20">
    <property type="entry name" value="TonB-dependent receptor, beta-barrel domain"/>
    <property type="match status" value="1"/>
</dbReference>
<protein>
    <submittedName>
        <fullName evidence="16">TonB-dependent receptor</fullName>
    </submittedName>
</protein>
<dbReference type="Pfam" id="PF00593">
    <property type="entry name" value="TonB_dep_Rec_b-barrel"/>
    <property type="match status" value="1"/>
</dbReference>
<dbReference type="PANTHER" id="PTHR32552:SF81">
    <property type="entry name" value="TONB-DEPENDENT OUTER MEMBRANE RECEPTOR"/>
    <property type="match status" value="1"/>
</dbReference>
<keyword evidence="6" id="KW-0408">Iron</keyword>
<comment type="subcellular location">
    <subcellularLocation>
        <location evidence="1 11">Cell outer membrane</location>
        <topology evidence="1 11">Multi-pass membrane protein</topology>
    </subcellularLocation>
</comment>
<keyword evidence="13" id="KW-0732">Signal</keyword>
<dbReference type="InterPro" id="IPR012910">
    <property type="entry name" value="Plug_dom"/>
</dbReference>
<evidence type="ECO:0000313" key="17">
    <source>
        <dbReference type="Proteomes" id="UP000832034"/>
    </source>
</evidence>
<dbReference type="InterPro" id="IPR036942">
    <property type="entry name" value="Beta-barrel_TonB_sf"/>
</dbReference>
<evidence type="ECO:0000256" key="12">
    <source>
        <dbReference type="RuleBase" id="RU003357"/>
    </source>
</evidence>
<keyword evidence="2 11" id="KW-0813">Transport</keyword>
<evidence type="ECO:0000256" key="7">
    <source>
        <dbReference type="ARBA" id="ARBA00023065"/>
    </source>
</evidence>
<dbReference type="CDD" id="cd01347">
    <property type="entry name" value="ligand_gated_channel"/>
    <property type="match status" value="1"/>
</dbReference>
<dbReference type="EMBL" id="CP091512">
    <property type="protein sequence ID" value="UOO91379.1"/>
    <property type="molecule type" value="Genomic_DNA"/>
</dbReference>
<dbReference type="PANTHER" id="PTHR32552">
    <property type="entry name" value="FERRICHROME IRON RECEPTOR-RELATED"/>
    <property type="match status" value="1"/>
</dbReference>
<evidence type="ECO:0000259" key="14">
    <source>
        <dbReference type="Pfam" id="PF00593"/>
    </source>
</evidence>
<keyword evidence="4" id="KW-0410">Iron transport</keyword>
<evidence type="ECO:0000256" key="11">
    <source>
        <dbReference type="PROSITE-ProRule" id="PRU01360"/>
    </source>
</evidence>
<reference evidence="16" key="2">
    <citation type="journal article" date="2022" name="Res Sq">
        <title>Evolution of multicellular longitudinally dividing oral cavity symbionts (Neisseriaceae).</title>
        <authorList>
            <person name="Nyongesa S."/>
            <person name="Weber P."/>
            <person name="Bernet E."/>
            <person name="Pullido F."/>
            <person name="Nieckarz M."/>
            <person name="Delaby M."/>
            <person name="Nieves C."/>
            <person name="Viehboeck T."/>
            <person name="Krause N."/>
            <person name="Rivera-Millot A."/>
            <person name="Nakamura A."/>
            <person name="Vischer N."/>
            <person name="VanNieuwenhze M."/>
            <person name="Brun Y."/>
            <person name="Cava F."/>
            <person name="Bulgheresi S."/>
            <person name="Veyrier F."/>
        </authorList>
    </citation>
    <scope>NUCLEOTIDE SEQUENCE</scope>
    <source>
        <strain evidence="16">SAG 1488-6</strain>
    </source>
</reference>
<evidence type="ECO:0000313" key="16">
    <source>
        <dbReference type="EMBL" id="UOO91379.1"/>
    </source>
</evidence>
<evidence type="ECO:0000256" key="6">
    <source>
        <dbReference type="ARBA" id="ARBA00023004"/>
    </source>
</evidence>
<evidence type="ECO:0000256" key="3">
    <source>
        <dbReference type="ARBA" id="ARBA00022452"/>
    </source>
</evidence>
<gene>
    <name evidence="16" type="ORF">LVJ81_06785</name>
</gene>
<dbReference type="SUPFAM" id="SSF56935">
    <property type="entry name" value="Porins"/>
    <property type="match status" value="1"/>
</dbReference>
<keyword evidence="7" id="KW-0406">Ion transport</keyword>
<evidence type="ECO:0000256" key="13">
    <source>
        <dbReference type="SAM" id="SignalP"/>
    </source>
</evidence>
<evidence type="ECO:0000256" key="4">
    <source>
        <dbReference type="ARBA" id="ARBA00022496"/>
    </source>
</evidence>
<dbReference type="Proteomes" id="UP000832034">
    <property type="component" value="Chromosome"/>
</dbReference>
<feature type="domain" description="TonB-dependent receptor plug" evidence="15">
    <location>
        <begin position="52"/>
        <end position="158"/>
    </location>
</feature>
<sequence>MFNPAPKTIYFSLLLAFSGMSHAVDLQHDNDATDTELSEIIVTSRGVQEKSLDAPLTVHTLSGAEINRRQFTNVQDSLKHIPGVDIHDGGDPGMSYMWIRGVGAVSHTSLDDNSVGIRIDGVNQGLLGLASGLYDIEQLEVAKGPQGTLFGSSSEAGTVNVKSRNPTPYFGANMEVGYANNQQRSLKGMVNIPLAEDWAFRLAGSSVWQDNYVMERTTGDAVNQQKNQSVRGKLLWTPQDHTQIMLTGHHSELNNFMPMVMTGPFVNNDSYLTLGDIPHYSKRQTSGVDLDVNHQSNHFQINSKTAYLHHQGDASRALYALEYLGKAMPQMLPYFSIPANNLNQQQEENRNFEQEITLSSLPESEVKWIGGVYYGRFDRDFNYAWSGQGEYARQYVHNNMALFGEVTYPWTSKLSSITGLRVAHDTTRYHADYQKSHVNSQDNQKFSDTTLTGRLGLDYAFTPNWHVYGTYSRGHKPAGYNDYGTQVSKGKQDLPYDAGHIDAFELGLKGGASDGRWGMALALFHNQIKNDKLSVYVLPDYVTESFNVDTQSQGIEFSGFIKPHPYFNLKSSLSFIDAKVTSTPDDPSIVSTSVTTKNGNRIPEVPRFAASLGMEYKRPVAISFLKKPQAFANVDLRYVGSRPAQADNKLQLKSYTLVDAALGIQDQQHELSLWTKNLTNERYMTYAMMQGTYELGIQAQGRSVGVKYKYEF</sequence>
<evidence type="ECO:0000256" key="2">
    <source>
        <dbReference type="ARBA" id="ARBA00022448"/>
    </source>
</evidence>
<name>A0ABY4E7E2_VITST</name>
<organism evidence="16 17">
    <name type="scientific">Vitreoscilla stercoraria</name>
    <dbReference type="NCBI Taxonomy" id="61"/>
    <lineage>
        <taxon>Bacteria</taxon>
        <taxon>Pseudomonadati</taxon>
        <taxon>Pseudomonadota</taxon>
        <taxon>Betaproteobacteria</taxon>
        <taxon>Neisseriales</taxon>
        <taxon>Neisseriaceae</taxon>
        <taxon>Vitreoscilla</taxon>
    </lineage>
</organism>
<evidence type="ECO:0000256" key="8">
    <source>
        <dbReference type="ARBA" id="ARBA00023077"/>
    </source>
</evidence>
<accession>A0ABY4E7E2</accession>
<dbReference type="InterPro" id="IPR039426">
    <property type="entry name" value="TonB-dep_rcpt-like"/>
</dbReference>
<keyword evidence="16" id="KW-0675">Receptor</keyword>
<evidence type="ECO:0000256" key="1">
    <source>
        <dbReference type="ARBA" id="ARBA00004571"/>
    </source>
</evidence>
<evidence type="ECO:0000256" key="5">
    <source>
        <dbReference type="ARBA" id="ARBA00022692"/>
    </source>
</evidence>
<reference evidence="16" key="1">
    <citation type="submission" date="2021-12" db="EMBL/GenBank/DDBJ databases">
        <authorList>
            <person name="Veyrier F.J."/>
        </authorList>
    </citation>
    <scope>NUCLEOTIDE SEQUENCE</scope>
    <source>
        <strain evidence="16">SAG 1488-6</strain>
    </source>
</reference>
<dbReference type="RefSeq" id="WP_019959378.1">
    <property type="nucleotide sequence ID" value="NZ_CP091512.1"/>
</dbReference>
<keyword evidence="9 11" id="KW-0472">Membrane</keyword>
<dbReference type="InterPro" id="IPR000531">
    <property type="entry name" value="Beta-barrel_TonB"/>
</dbReference>
<evidence type="ECO:0000256" key="10">
    <source>
        <dbReference type="ARBA" id="ARBA00023237"/>
    </source>
</evidence>
<keyword evidence="8 12" id="KW-0798">TonB box</keyword>
<keyword evidence="5 11" id="KW-0812">Transmembrane</keyword>
<proteinExistence type="inferred from homology"/>
<feature type="chain" id="PRO_5046564681" evidence="13">
    <location>
        <begin position="24"/>
        <end position="712"/>
    </location>
</feature>
<evidence type="ECO:0000259" key="15">
    <source>
        <dbReference type="Pfam" id="PF07715"/>
    </source>
</evidence>
<keyword evidence="3 11" id="KW-1134">Transmembrane beta strand</keyword>
<keyword evidence="10 11" id="KW-0998">Cell outer membrane</keyword>
<feature type="domain" description="TonB-dependent receptor-like beta-barrel" evidence="14">
    <location>
        <begin position="276"/>
        <end position="678"/>
    </location>
</feature>
<feature type="signal peptide" evidence="13">
    <location>
        <begin position="1"/>
        <end position="23"/>
    </location>
</feature>
<keyword evidence="17" id="KW-1185">Reference proteome</keyword>
<dbReference type="Pfam" id="PF07715">
    <property type="entry name" value="Plug"/>
    <property type="match status" value="1"/>
</dbReference>